<evidence type="ECO:0000256" key="1">
    <source>
        <dbReference type="SAM" id="MobiDB-lite"/>
    </source>
</evidence>
<name>A0ABP3E5H1_9PSEU</name>
<dbReference type="InterPro" id="IPR024747">
    <property type="entry name" value="Pyridox_Oxase-rel"/>
</dbReference>
<reference evidence="3" key="1">
    <citation type="journal article" date="2019" name="Int. J. Syst. Evol. Microbiol.">
        <title>The Global Catalogue of Microorganisms (GCM) 10K type strain sequencing project: providing services to taxonomists for standard genome sequencing and annotation.</title>
        <authorList>
            <consortium name="The Broad Institute Genomics Platform"/>
            <consortium name="The Broad Institute Genome Sequencing Center for Infectious Disease"/>
            <person name="Wu L."/>
            <person name="Ma J."/>
        </authorList>
    </citation>
    <scope>NUCLEOTIDE SEQUENCE [LARGE SCALE GENOMIC DNA]</scope>
    <source>
        <strain evidence="3">JCM 3380</strain>
    </source>
</reference>
<feature type="region of interest" description="Disordered" evidence="1">
    <location>
        <begin position="91"/>
        <end position="110"/>
    </location>
</feature>
<dbReference type="Proteomes" id="UP001500416">
    <property type="component" value="Unassembled WGS sequence"/>
</dbReference>
<dbReference type="SUPFAM" id="SSF50475">
    <property type="entry name" value="FMN-binding split barrel"/>
    <property type="match status" value="1"/>
</dbReference>
<protein>
    <submittedName>
        <fullName evidence="2">Uncharacterized protein</fullName>
    </submittedName>
</protein>
<accession>A0ABP3E5H1</accession>
<organism evidence="2 3">
    <name type="scientific">Saccharothrix mutabilis subsp. mutabilis</name>
    <dbReference type="NCBI Taxonomy" id="66855"/>
    <lineage>
        <taxon>Bacteria</taxon>
        <taxon>Bacillati</taxon>
        <taxon>Actinomycetota</taxon>
        <taxon>Actinomycetes</taxon>
        <taxon>Pseudonocardiales</taxon>
        <taxon>Pseudonocardiaceae</taxon>
        <taxon>Saccharothrix</taxon>
    </lineage>
</organism>
<evidence type="ECO:0000313" key="2">
    <source>
        <dbReference type="EMBL" id="GAA0250516.1"/>
    </source>
</evidence>
<proteinExistence type="predicted"/>
<dbReference type="InterPro" id="IPR012349">
    <property type="entry name" value="Split_barrel_FMN-bd"/>
</dbReference>
<dbReference type="Gene3D" id="2.30.110.10">
    <property type="entry name" value="Electron Transport, Fmn-binding Protein, Chain A"/>
    <property type="match status" value="1"/>
</dbReference>
<dbReference type="RefSeq" id="WP_343937146.1">
    <property type="nucleotide sequence ID" value="NZ_BAAABU010000018.1"/>
</dbReference>
<keyword evidence="3" id="KW-1185">Reference proteome</keyword>
<gene>
    <name evidence="2" type="ORF">GCM10010492_58380</name>
</gene>
<comment type="caution">
    <text evidence="2">The sequence shown here is derived from an EMBL/GenBank/DDBJ whole genome shotgun (WGS) entry which is preliminary data.</text>
</comment>
<evidence type="ECO:0000313" key="3">
    <source>
        <dbReference type="Proteomes" id="UP001500416"/>
    </source>
</evidence>
<feature type="compositionally biased region" description="Low complexity" evidence="1">
    <location>
        <begin position="91"/>
        <end position="102"/>
    </location>
</feature>
<dbReference type="EMBL" id="BAAABU010000018">
    <property type="protein sequence ID" value="GAA0250516.1"/>
    <property type="molecule type" value="Genomic_DNA"/>
</dbReference>
<dbReference type="Pfam" id="PF12900">
    <property type="entry name" value="Pyridox_ox_2"/>
    <property type="match status" value="1"/>
</dbReference>
<sequence>MEAQTAARKLSRRRCLQLLGTADRGRLVVVHQVLPVVQPVAYRVDGGDVLAEVDDRFVPPRTVTDTIVAFQADNLGSDPLDGWTVTVVGHAHPTGDTTGHTPGEPDDDHPATRLVRIRIERITGNRVPLQDDHSPTATPDDAGLLAAASGVPV</sequence>